<dbReference type="Gene3D" id="3.40.109.10">
    <property type="entry name" value="NADH Oxidase"/>
    <property type="match status" value="1"/>
</dbReference>
<dbReference type="InterPro" id="IPR000415">
    <property type="entry name" value="Nitroreductase-like"/>
</dbReference>
<dbReference type="CDD" id="cd02062">
    <property type="entry name" value="Nitro_FMN_reductase"/>
    <property type="match status" value="1"/>
</dbReference>
<dbReference type="eggNOG" id="COG0778">
    <property type="taxonomic scope" value="Bacteria"/>
</dbReference>
<dbReference type="PANTHER" id="PTHR23026">
    <property type="entry name" value="NADPH NITROREDUCTASE"/>
    <property type="match status" value="1"/>
</dbReference>
<dbReference type="GO" id="GO:0016491">
    <property type="term" value="F:oxidoreductase activity"/>
    <property type="evidence" value="ECO:0007669"/>
    <property type="project" value="UniProtKB-KW"/>
</dbReference>
<evidence type="ECO:0000256" key="1">
    <source>
        <dbReference type="ARBA" id="ARBA00022630"/>
    </source>
</evidence>
<dbReference type="InterPro" id="IPR050627">
    <property type="entry name" value="Nitroreductase/BluB"/>
</dbReference>
<keyword evidence="2" id="KW-0288">FMN</keyword>
<dbReference type="InterPro" id="IPR029479">
    <property type="entry name" value="Nitroreductase"/>
</dbReference>
<feature type="domain" description="Nitroreductase" evidence="4">
    <location>
        <begin position="236"/>
        <end position="310"/>
    </location>
</feature>
<evidence type="ECO:0000256" key="3">
    <source>
        <dbReference type="ARBA" id="ARBA00023002"/>
    </source>
</evidence>
<evidence type="ECO:0000259" key="4">
    <source>
        <dbReference type="Pfam" id="PF00881"/>
    </source>
</evidence>
<dbReference type="PANTHER" id="PTHR23026:SF90">
    <property type="entry name" value="IODOTYROSINE DEIODINASE 1"/>
    <property type="match status" value="1"/>
</dbReference>
<keyword evidence="1" id="KW-0285">Flavoprotein</keyword>
<evidence type="ECO:0000313" key="5">
    <source>
        <dbReference type="EMBL" id="EAZ79789.2"/>
    </source>
</evidence>
<dbReference type="EMBL" id="CM001023">
    <property type="protein sequence ID" value="EAZ79789.2"/>
    <property type="molecule type" value="Genomic_DNA"/>
</dbReference>
<reference evidence="5 6" key="1">
    <citation type="journal article" date="2011" name="J. Bacteriol.">
        <title>Complete genome sequence of Algoriphagus sp. PR1, bacterial prey of a colony-forming choanoflagellate.</title>
        <authorList>
            <person name="Alegado R.A."/>
            <person name="Ferriera S."/>
            <person name="Nusbaum C."/>
            <person name="Young S.K."/>
            <person name="Zeng Q."/>
            <person name="Imamovic A."/>
            <person name="Fairclough S.R."/>
            <person name="King N."/>
        </authorList>
    </citation>
    <scope>NUCLEOTIDE SEQUENCE [LARGE SCALE GENOMIC DNA]</scope>
    <source>
        <strain evidence="5 6">PR1</strain>
    </source>
</reference>
<dbReference type="SUPFAM" id="SSF55469">
    <property type="entry name" value="FMN-dependent nitroreductase-like"/>
    <property type="match status" value="1"/>
</dbReference>
<evidence type="ECO:0000313" key="6">
    <source>
        <dbReference type="Proteomes" id="UP000003919"/>
    </source>
</evidence>
<keyword evidence="3" id="KW-0560">Oxidoreductase</keyword>
<accession>A3I1X3</accession>
<dbReference type="HOGENOM" id="CLU_065127_0_0_10"/>
<comment type="caution">
    <text evidence="5">The sequence shown here is derived from an EMBL/GenBank/DDBJ whole genome shotgun (WGS) entry which is preliminary data.</text>
</comment>
<gene>
    <name evidence="5" type="ORF">ALPR1_09193</name>
</gene>
<name>A3I1X3_9BACT</name>
<dbReference type="STRING" id="388413.ALPR1_09193"/>
<proteinExistence type="predicted"/>
<dbReference type="Proteomes" id="UP000003919">
    <property type="component" value="Chromosome"/>
</dbReference>
<organism evidence="5 6">
    <name type="scientific">Algoriphagus machipongonensis</name>
    <dbReference type="NCBI Taxonomy" id="388413"/>
    <lineage>
        <taxon>Bacteria</taxon>
        <taxon>Pseudomonadati</taxon>
        <taxon>Bacteroidota</taxon>
        <taxon>Cytophagia</taxon>
        <taxon>Cytophagales</taxon>
        <taxon>Cyclobacteriaceae</taxon>
        <taxon>Algoriphagus</taxon>
    </lineage>
</organism>
<dbReference type="AlphaFoldDB" id="A3I1X3"/>
<dbReference type="Pfam" id="PF00881">
    <property type="entry name" value="Nitroreductase"/>
    <property type="match status" value="2"/>
</dbReference>
<evidence type="ECO:0000256" key="2">
    <source>
        <dbReference type="ARBA" id="ARBA00022643"/>
    </source>
</evidence>
<feature type="domain" description="Nitroreductase" evidence="4">
    <location>
        <begin position="166"/>
        <end position="216"/>
    </location>
</feature>
<keyword evidence="6" id="KW-1185">Reference proteome</keyword>
<protein>
    <submittedName>
        <fullName evidence="5">Nitroreductase family protein</fullName>
    </submittedName>
</protein>
<dbReference type="EMBL" id="AAXU02000001">
    <property type="protein sequence ID" value="EAZ79789.2"/>
    <property type="molecule type" value="Genomic_DNA"/>
</dbReference>
<sequence length="332" mass="39144">MPFWFYKSRFWSGIYYAIFHSGFQREAKAVLAGKVKHLRDSQYDKANYFMLVRNTHRLEKGLLMRPRRDVFAVEYLRETVDCYLGVMAKSKEKKHGNQVKWFTDVISEYFEVVKSHPIVDKEKERFLTFRNTLKKNEVCEEASIPYHRVLENYSTISYDEFHKLNKQRRSVRWFLDKPVPRELIDKAILSAIQAPSACNRQPFTFRVFDQKDLVEEAVKFPMGTKGYAHSIQTFIVVVGHLDAYFDERDRHLIYIDASLANMSLMLALETLGLSSCPINWPDIEEREQKISNFLKLNEFDRPVMCIGVGYPDPDGKVAFSEKRELDMIRKYN</sequence>